<feature type="transmembrane region" description="Helical" evidence="1">
    <location>
        <begin position="68"/>
        <end position="87"/>
    </location>
</feature>
<evidence type="ECO:0000313" key="3">
    <source>
        <dbReference type="Proteomes" id="UP000292385"/>
    </source>
</evidence>
<organism evidence="2 3">
    <name type="scientific">Kribbella speibonae</name>
    <dbReference type="NCBI Taxonomy" id="1572660"/>
    <lineage>
        <taxon>Bacteria</taxon>
        <taxon>Bacillati</taxon>
        <taxon>Actinomycetota</taxon>
        <taxon>Actinomycetes</taxon>
        <taxon>Propionibacteriales</taxon>
        <taxon>Kribbellaceae</taxon>
        <taxon>Kribbella</taxon>
    </lineage>
</organism>
<gene>
    <name evidence="2" type="ORF">E0H58_15125</name>
</gene>
<comment type="caution">
    <text evidence="2">The sequence shown here is derived from an EMBL/GenBank/DDBJ whole genome shotgun (WGS) entry which is preliminary data.</text>
</comment>
<dbReference type="RefSeq" id="WP_131461921.1">
    <property type="nucleotide sequence ID" value="NZ_SJJY01000002.1"/>
</dbReference>
<evidence type="ECO:0000313" key="2">
    <source>
        <dbReference type="EMBL" id="TCC25463.1"/>
    </source>
</evidence>
<feature type="transmembrane region" description="Helical" evidence="1">
    <location>
        <begin position="133"/>
        <end position="154"/>
    </location>
</feature>
<evidence type="ECO:0000256" key="1">
    <source>
        <dbReference type="SAM" id="Phobius"/>
    </source>
</evidence>
<dbReference type="Proteomes" id="UP000292385">
    <property type="component" value="Unassembled WGS sequence"/>
</dbReference>
<proteinExistence type="predicted"/>
<keyword evidence="1" id="KW-0472">Membrane</keyword>
<keyword evidence="3" id="KW-1185">Reference proteome</keyword>
<name>A0ABY2A8Q9_9ACTN</name>
<feature type="transmembrane region" description="Helical" evidence="1">
    <location>
        <begin position="174"/>
        <end position="195"/>
    </location>
</feature>
<feature type="transmembrane region" description="Helical" evidence="1">
    <location>
        <begin position="12"/>
        <end position="30"/>
    </location>
</feature>
<sequence length="209" mass="22258">MRVEGGRRTVSLALFAVGLGLLVVGGFVQFNDTSGFGSDRWIYPLGLLAVVPAVAAVVVAWPEPRARLSLGIVLGVLTVAMIWQDIANDGFRFVWNQNEGELQQLELVLFVLAFVLLTTAGARLGGGRWLVRAAAYLVGTVVVTLVVTVIGMVYYGETACADDAEECLAPLAGIFWGAAAVVACLVAVLVIELILWTRRRRKAAEVTGG</sequence>
<feature type="transmembrane region" description="Helical" evidence="1">
    <location>
        <begin position="107"/>
        <end position="126"/>
    </location>
</feature>
<keyword evidence="1" id="KW-1133">Transmembrane helix</keyword>
<dbReference type="EMBL" id="SJJY01000002">
    <property type="protein sequence ID" value="TCC25463.1"/>
    <property type="molecule type" value="Genomic_DNA"/>
</dbReference>
<feature type="transmembrane region" description="Helical" evidence="1">
    <location>
        <begin position="42"/>
        <end position="61"/>
    </location>
</feature>
<reference evidence="2 3" key="1">
    <citation type="submission" date="2019-02" db="EMBL/GenBank/DDBJ databases">
        <title>Kribbella capetownensis sp. nov. and Kribbella speibonae sp. nov., isolated from soil.</title>
        <authorList>
            <person name="Curtis S.M."/>
            <person name="Norton I."/>
            <person name="Everest G.J."/>
            <person name="Meyers P.R."/>
        </authorList>
    </citation>
    <scope>NUCLEOTIDE SEQUENCE [LARGE SCALE GENOMIC DNA]</scope>
    <source>
        <strain evidence="2 3">SK5</strain>
    </source>
</reference>
<keyword evidence="1" id="KW-0812">Transmembrane</keyword>
<accession>A0ABY2A8Q9</accession>
<protein>
    <submittedName>
        <fullName evidence="2">Uncharacterized protein</fullName>
    </submittedName>
</protein>